<evidence type="ECO:0000313" key="3">
    <source>
        <dbReference type="EMBL" id="RKT74409.1"/>
    </source>
</evidence>
<dbReference type="Gene3D" id="3.40.50.10140">
    <property type="entry name" value="Toll/interleukin-1 receptor homology (TIR) domain"/>
    <property type="match status" value="1"/>
</dbReference>
<reference evidence="3 4" key="1">
    <citation type="submission" date="2018-10" db="EMBL/GenBank/DDBJ databases">
        <title>Sequencing the genomes of 1000 actinobacteria strains.</title>
        <authorList>
            <person name="Klenk H.-P."/>
        </authorList>
    </citation>
    <scope>NUCLEOTIDE SEQUENCE [LARGE SCALE GENOMIC DNA]</scope>
    <source>
        <strain evidence="3 4">DSM 43911</strain>
    </source>
</reference>
<keyword evidence="4" id="KW-1185">Reference proteome</keyword>
<gene>
    <name evidence="3" type="ORF">DFJ66_7764</name>
</gene>
<dbReference type="InterPro" id="IPR035897">
    <property type="entry name" value="Toll_tir_struct_dom_sf"/>
</dbReference>
<comment type="caution">
    <text evidence="3">The sequence shown here is derived from an EMBL/GenBank/DDBJ whole genome shotgun (WGS) entry which is preliminary data.</text>
</comment>
<protein>
    <submittedName>
        <fullName evidence="3">SEFIR domain-containing protein</fullName>
    </submittedName>
</protein>
<sequence>MNAEETLSPTAFISYVHGSARHKQLVLDFARLLQDHGVSTTLDRWTTGRRKDWYQWIVAEMTRADFILPIASKPYKAVFDGFAAGDKHRGTQAEAAVLRELLYSDRPRWLPKILPVVLPGRSASEIPLVLQPNTVDHYPVPELTSAGAEDLLRALTGQPKHMPPSLGTLPVLPPLTS</sequence>
<dbReference type="SUPFAM" id="SSF52200">
    <property type="entry name" value="Toll/Interleukin receptor TIR domain"/>
    <property type="match status" value="1"/>
</dbReference>
<dbReference type="PROSITE" id="PS51534">
    <property type="entry name" value="SEFIR"/>
    <property type="match status" value="1"/>
</dbReference>
<dbReference type="RefSeq" id="WP_170199952.1">
    <property type="nucleotide sequence ID" value="NZ_JBIUBA010000003.1"/>
</dbReference>
<evidence type="ECO:0000313" key="4">
    <source>
        <dbReference type="Proteomes" id="UP000272729"/>
    </source>
</evidence>
<dbReference type="Proteomes" id="UP000272729">
    <property type="component" value="Unassembled WGS sequence"/>
</dbReference>
<evidence type="ECO:0000256" key="1">
    <source>
        <dbReference type="SAM" id="MobiDB-lite"/>
    </source>
</evidence>
<dbReference type="EMBL" id="RBXR01000001">
    <property type="protein sequence ID" value="RKT74409.1"/>
    <property type="molecule type" value="Genomic_DNA"/>
</dbReference>
<name>A0A495XL83_9PSEU</name>
<dbReference type="Pfam" id="PF08357">
    <property type="entry name" value="SEFIR"/>
    <property type="match status" value="1"/>
</dbReference>
<accession>A0A495XL83</accession>
<feature type="region of interest" description="Disordered" evidence="1">
    <location>
        <begin position="157"/>
        <end position="177"/>
    </location>
</feature>
<evidence type="ECO:0000259" key="2">
    <source>
        <dbReference type="PROSITE" id="PS51534"/>
    </source>
</evidence>
<organism evidence="3 4">
    <name type="scientific">Saccharothrix variisporea</name>
    <dbReference type="NCBI Taxonomy" id="543527"/>
    <lineage>
        <taxon>Bacteria</taxon>
        <taxon>Bacillati</taxon>
        <taxon>Actinomycetota</taxon>
        <taxon>Actinomycetes</taxon>
        <taxon>Pseudonocardiales</taxon>
        <taxon>Pseudonocardiaceae</taxon>
        <taxon>Saccharothrix</taxon>
    </lineage>
</organism>
<dbReference type="InterPro" id="IPR013568">
    <property type="entry name" value="SEFIR_dom"/>
</dbReference>
<proteinExistence type="predicted"/>
<dbReference type="AlphaFoldDB" id="A0A495XL83"/>
<feature type="domain" description="SEFIR" evidence="2">
    <location>
        <begin position="8"/>
        <end position="147"/>
    </location>
</feature>